<evidence type="ECO:0000256" key="2">
    <source>
        <dbReference type="SAM" id="SignalP"/>
    </source>
</evidence>
<dbReference type="SMART" id="SM00028">
    <property type="entry name" value="TPR"/>
    <property type="match status" value="2"/>
</dbReference>
<organism evidence="3 4">
    <name type="scientific">Sphingomonas qilianensis</name>
    <dbReference type="NCBI Taxonomy" id="1736690"/>
    <lineage>
        <taxon>Bacteria</taxon>
        <taxon>Pseudomonadati</taxon>
        <taxon>Pseudomonadota</taxon>
        <taxon>Alphaproteobacteria</taxon>
        <taxon>Sphingomonadales</taxon>
        <taxon>Sphingomonadaceae</taxon>
        <taxon>Sphingomonas</taxon>
    </lineage>
</organism>
<evidence type="ECO:0000313" key="4">
    <source>
        <dbReference type="Proteomes" id="UP001404104"/>
    </source>
</evidence>
<dbReference type="InterPro" id="IPR011990">
    <property type="entry name" value="TPR-like_helical_dom_sf"/>
</dbReference>
<comment type="caution">
    <text evidence="3">The sequence shown here is derived from an EMBL/GenBank/DDBJ whole genome shotgun (WGS) entry which is preliminary data.</text>
</comment>
<feature type="repeat" description="TPR" evidence="1">
    <location>
        <begin position="34"/>
        <end position="67"/>
    </location>
</feature>
<dbReference type="RefSeq" id="WP_345862254.1">
    <property type="nucleotide sequence ID" value="NZ_JBDIMF010000001.1"/>
</dbReference>
<name>A0ABU9XQC3_9SPHN</name>
<protein>
    <recommendedName>
        <fullName evidence="5">Tetratricopeptide repeat protein</fullName>
    </recommendedName>
</protein>
<evidence type="ECO:0000256" key="1">
    <source>
        <dbReference type="PROSITE-ProRule" id="PRU00339"/>
    </source>
</evidence>
<feature type="signal peptide" evidence="2">
    <location>
        <begin position="1"/>
        <end position="23"/>
    </location>
</feature>
<feature type="repeat" description="TPR" evidence="1">
    <location>
        <begin position="68"/>
        <end position="101"/>
    </location>
</feature>
<keyword evidence="4" id="KW-1185">Reference proteome</keyword>
<keyword evidence="2" id="KW-0732">Signal</keyword>
<dbReference type="EMBL" id="JBDIMF010000001">
    <property type="protein sequence ID" value="MEN2784871.1"/>
    <property type="molecule type" value="Genomic_DNA"/>
</dbReference>
<evidence type="ECO:0000313" key="3">
    <source>
        <dbReference type="EMBL" id="MEN2784871.1"/>
    </source>
</evidence>
<proteinExistence type="predicted"/>
<gene>
    <name evidence="3" type="ORF">ABC969_00350</name>
</gene>
<sequence length="170" mass="17590">MRYSSVAAAVALTLLTVSTSLHGQRPDDQIDPRSLALLAQGRAAQAAGNLDGATDLIETALAVDPRNRPAFIVLGDLAQARGLPGKAIRLYREALLLEPNDRLALEREGAALVSKGAVAQAKGNLGKIRTLCARDACPEAASLAAVIAKGPPVQTVAATTLPDKIPTAKQ</sequence>
<dbReference type="Gene3D" id="1.25.40.10">
    <property type="entry name" value="Tetratricopeptide repeat domain"/>
    <property type="match status" value="1"/>
</dbReference>
<dbReference type="InterPro" id="IPR019734">
    <property type="entry name" value="TPR_rpt"/>
</dbReference>
<dbReference type="SUPFAM" id="SSF48452">
    <property type="entry name" value="TPR-like"/>
    <property type="match status" value="1"/>
</dbReference>
<feature type="chain" id="PRO_5045413565" description="Tetratricopeptide repeat protein" evidence="2">
    <location>
        <begin position="24"/>
        <end position="170"/>
    </location>
</feature>
<dbReference type="Proteomes" id="UP001404104">
    <property type="component" value="Unassembled WGS sequence"/>
</dbReference>
<accession>A0ABU9XQC3</accession>
<evidence type="ECO:0008006" key="5">
    <source>
        <dbReference type="Google" id="ProtNLM"/>
    </source>
</evidence>
<keyword evidence="1" id="KW-0802">TPR repeat</keyword>
<dbReference type="PROSITE" id="PS50005">
    <property type="entry name" value="TPR"/>
    <property type="match status" value="2"/>
</dbReference>
<reference evidence="3 4" key="1">
    <citation type="submission" date="2024-05" db="EMBL/GenBank/DDBJ databases">
        <authorList>
            <person name="Liu Q."/>
            <person name="Xin Y.-H."/>
        </authorList>
    </citation>
    <scope>NUCLEOTIDE SEQUENCE [LARGE SCALE GENOMIC DNA]</scope>
    <source>
        <strain evidence="3 4">CGMCC 1.15349</strain>
    </source>
</reference>